<evidence type="ECO:0000313" key="1">
    <source>
        <dbReference type="EMBL" id="PPK64118.1"/>
    </source>
</evidence>
<protein>
    <submittedName>
        <fullName evidence="1">Uncharacterized protein</fullName>
    </submittedName>
</protein>
<dbReference type="AlphaFoldDB" id="A0A2S6GFW3"/>
<sequence>MQPSVVIVGTRHTYQAGGKNCANENAELLRNFLLNACREWSLSGIAEEMSSDGLVYYQSIQSVPSRVATELELSHRYCDPTNSERVRVGIIGPGEIELEVKQNSLSEDEKINRLAAEEIRREQYWLKELQNQNVWPTLFVCGPNHVMSFKSLLDSVGHATHVLVEDWEPNAIIERGRMGRA</sequence>
<proteinExistence type="predicted"/>
<accession>A0A2S6GFW3</accession>
<evidence type="ECO:0000313" key="2">
    <source>
        <dbReference type="Proteomes" id="UP000238071"/>
    </source>
</evidence>
<name>A0A2S6GFW3_9GAMM</name>
<reference evidence="1 2" key="1">
    <citation type="submission" date="2018-02" db="EMBL/GenBank/DDBJ databases">
        <title>Subsurface microbial communities from deep shales in Ohio and West Virginia, USA.</title>
        <authorList>
            <person name="Wrighton K."/>
        </authorList>
    </citation>
    <scope>NUCLEOTIDE SEQUENCE [LARGE SCALE GENOMIC DNA]</scope>
    <source>
        <strain evidence="1 2">OWC-G53F</strain>
    </source>
</reference>
<dbReference type="EMBL" id="PTIY01000028">
    <property type="protein sequence ID" value="PPK64118.1"/>
    <property type="molecule type" value="Genomic_DNA"/>
</dbReference>
<dbReference type="RefSeq" id="WP_104425419.1">
    <property type="nucleotide sequence ID" value="NZ_PTIY01000028.1"/>
</dbReference>
<organism evidence="1 2">
    <name type="scientific">Methylobacter tundripaludum</name>
    <dbReference type="NCBI Taxonomy" id="173365"/>
    <lineage>
        <taxon>Bacteria</taxon>
        <taxon>Pseudomonadati</taxon>
        <taxon>Pseudomonadota</taxon>
        <taxon>Gammaproteobacteria</taxon>
        <taxon>Methylococcales</taxon>
        <taxon>Methylococcaceae</taxon>
        <taxon>Methylobacter</taxon>
    </lineage>
</organism>
<dbReference type="OrthoDB" id="7067572at2"/>
<dbReference type="Proteomes" id="UP000238071">
    <property type="component" value="Unassembled WGS sequence"/>
</dbReference>
<keyword evidence="2" id="KW-1185">Reference proteome</keyword>
<comment type="caution">
    <text evidence="1">The sequence shown here is derived from an EMBL/GenBank/DDBJ whole genome shotgun (WGS) entry which is preliminary data.</text>
</comment>
<gene>
    <name evidence="1" type="ORF">B0F88_1289</name>
</gene>